<evidence type="ECO:0008006" key="5">
    <source>
        <dbReference type="Google" id="ProtNLM"/>
    </source>
</evidence>
<accession>A0A175VH73</accession>
<gene>
    <name evidence="3" type="ORF">LCR_15925</name>
</gene>
<dbReference type="GO" id="GO:0008237">
    <property type="term" value="F:metallopeptidase activity"/>
    <property type="evidence" value="ECO:0007669"/>
    <property type="project" value="InterPro"/>
</dbReference>
<protein>
    <recommendedName>
        <fullName evidence="5">Peptidase M12B domain-containing protein</fullName>
    </recommendedName>
</protein>
<dbReference type="Pfam" id="PF13583">
    <property type="entry name" value="Reprolysin_4"/>
    <property type="match status" value="1"/>
</dbReference>
<keyword evidence="1" id="KW-0175">Coiled coil</keyword>
<comment type="caution">
    <text evidence="3">The sequence shown here is derived from an EMBL/GenBank/DDBJ whole genome shotgun (WGS) entry which is preliminary data.</text>
</comment>
<evidence type="ECO:0000313" key="4">
    <source>
        <dbReference type="Proteomes" id="UP000078435"/>
    </source>
</evidence>
<keyword evidence="2" id="KW-0732">Signal</keyword>
<dbReference type="Proteomes" id="UP000078435">
    <property type="component" value="Unassembled WGS sequence"/>
</dbReference>
<evidence type="ECO:0000256" key="2">
    <source>
        <dbReference type="SAM" id="SignalP"/>
    </source>
</evidence>
<name>A0A175VH73_AEREN</name>
<dbReference type="RefSeq" id="WP_061476478.1">
    <property type="nucleotide sequence ID" value="NZ_JMGO02000005.1"/>
</dbReference>
<feature type="chain" id="PRO_5008042894" description="Peptidase M12B domain-containing protein" evidence="2">
    <location>
        <begin position="22"/>
        <end position="447"/>
    </location>
</feature>
<dbReference type="InterPro" id="IPR024079">
    <property type="entry name" value="MetalloPept_cat_dom_sf"/>
</dbReference>
<organism evidence="3 4">
    <name type="scientific">Aeromonas enteropelogenes</name>
    <name type="common">Aeromonas trota</name>
    <dbReference type="NCBI Taxonomy" id="29489"/>
    <lineage>
        <taxon>Bacteria</taxon>
        <taxon>Pseudomonadati</taxon>
        <taxon>Pseudomonadota</taxon>
        <taxon>Gammaproteobacteria</taxon>
        <taxon>Aeromonadales</taxon>
        <taxon>Aeromonadaceae</taxon>
        <taxon>Aeromonas</taxon>
    </lineage>
</organism>
<proteinExistence type="predicted"/>
<evidence type="ECO:0000313" key="3">
    <source>
        <dbReference type="EMBL" id="KXU80076.1"/>
    </source>
</evidence>
<dbReference type="AlphaFoldDB" id="A0A175VH73"/>
<dbReference type="SUPFAM" id="SSF55486">
    <property type="entry name" value="Metalloproteases ('zincins'), catalytic domain"/>
    <property type="match status" value="1"/>
</dbReference>
<dbReference type="Gene3D" id="3.40.390.10">
    <property type="entry name" value="Collagenase (Catalytic Domain)"/>
    <property type="match status" value="1"/>
</dbReference>
<reference evidence="3 4" key="1">
    <citation type="submission" date="2016-02" db="EMBL/GenBank/DDBJ databases">
        <title>Draft genome sequence of Aeromonas trota strain 1999lcr isolated from cerebrospinal fluid (CSF).</title>
        <authorList>
            <person name="Dallagassa C.B."/>
            <person name="Prediger K.C."/>
            <person name="Weiss V.A."/>
            <person name="Assis F.E."/>
            <person name="Baura V."/>
            <person name="Cruz L.M."/>
            <person name="Souza E.M."/>
            <person name="Pedrosa F.O."/>
            <person name="Fadel-Picheth C.M."/>
        </authorList>
    </citation>
    <scope>NUCLEOTIDE SEQUENCE [LARGE SCALE GENOMIC DNA]</scope>
    <source>
        <strain evidence="3 4">1999lcr</strain>
    </source>
</reference>
<evidence type="ECO:0000256" key="1">
    <source>
        <dbReference type="SAM" id="Coils"/>
    </source>
</evidence>
<feature type="signal peptide" evidence="2">
    <location>
        <begin position="1"/>
        <end position="21"/>
    </location>
</feature>
<feature type="coiled-coil region" evidence="1">
    <location>
        <begin position="274"/>
        <end position="336"/>
    </location>
</feature>
<dbReference type="OrthoDB" id="7053703at2"/>
<dbReference type="EMBL" id="JMGO02000005">
    <property type="protein sequence ID" value="KXU80076.1"/>
    <property type="molecule type" value="Genomic_DNA"/>
</dbReference>
<sequence length="447" mass="49204">MQRTTLGIVVAGLLGATPAVANTIDLMVLHTPGLAARYQGDAQTRIQHMVNVTNQIYAASGLDLTVRAVHSAEVDYPDGGTDNAALNAVTKQTHKAFKEVPTLRTRYGADMVALLRPDTGNHGSCGLAWVGGSATYADGRKVYADGDLSKEAGKMFSHVTATGCGDVVLAHELGHNMGLNHSRLQDGTGGTYHYALGHGVKGSFATVMAYPSSFGVFSNEYKFSSPDLVCKGQPCGVDHLDAANGADAVRALKVTTPQIAAFYPTMVTEEVPDLGELEHTLEQRRQELETARTHYSEQLAAQTALKERQETLLANFERYQREQADLNQRSNKAIKESNRLVQQYNSYNGRYSLAEYQKIRVIQNDLLAQINQLRSESNELIRQYNGISQRYNDEVKEYNGSWDRYNQLIAAVKSADGKVEEARREVELAEHRYQLALLRQPAEVLPA</sequence>
<feature type="coiled-coil region" evidence="1">
    <location>
        <begin position="363"/>
        <end position="439"/>
    </location>
</feature>